<dbReference type="EMBL" id="LR796165">
    <property type="protein sequence ID" value="CAB4122914.1"/>
    <property type="molecule type" value="Genomic_DNA"/>
</dbReference>
<organism evidence="1">
    <name type="scientific">uncultured Caudovirales phage</name>
    <dbReference type="NCBI Taxonomy" id="2100421"/>
    <lineage>
        <taxon>Viruses</taxon>
        <taxon>Duplodnaviria</taxon>
        <taxon>Heunggongvirae</taxon>
        <taxon>Uroviricota</taxon>
        <taxon>Caudoviricetes</taxon>
        <taxon>Peduoviridae</taxon>
        <taxon>Maltschvirus</taxon>
        <taxon>Maltschvirus maltsch</taxon>
    </lineage>
</organism>
<sequence length="33" mass="3644">MMCPNRWLIPQVIDGMVGLYKANCAFFSGVGPK</sequence>
<evidence type="ECO:0000313" key="1">
    <source>
        <dbReference type="EMBL" id="CAB4122914.1"/>
    </source>
</evidence>
<gene>
    <name evidence="1" type="ORF">UFOVP28_72</name>
</gene>
<protein>
    <submittedName>
        <fullName evidence="1">Uncharacterized protein</fullName>
    </submittedName>
</protein>
<reference evidence="1" key="1">
    <citation type="submission" date="2020-04" db="EMBL/GenBank/DDBJ databases">
        <authorList>
            <person name="Chiriac C."/>
            <person name="Salcher M."/>
            <person name="Ghai R."/>
            <person name="Kavagutti S V."/>
        </authorList>
    </citation>
    <scope>NUCLEOTIDE SEQUENCE</scope>
</reference>
<name>A0A6J5KKW8_9CAUD</name>
<proteinExistence type="predicted"/>
<accession>A0A6J5KKW8</accession>